<keyword evidence="4" id="KW-0804">Transcription</keyword>
<evidence type="ECO:0000256" key="3">
    <source>
        <dbReference type="ARBA" id="ARBA00023125"/>
    </source>
</evidence>
<dbReference type="RefSeq" id="WP_176846771.1">
    <property type="nucleotide sequence ID" value="NZ_CP061498.1"/>
</dbReference>
<dbReference type="InterPro" id="IPR036388">
    <property type="entry name" value="WH-like_DNA-bd_sf"/>
</dbReference>
<dbReference type="AlphaFoldDB" id="A0A1H2QPU4"/>
<evidence type="ECO:0000256" key="4">
    <source>
        <dbReference type="ARBA" id="ARBA00023163"/>
    </source>
</evidence>
<accession>A0A1H2QPU4</accession>
<name>A0A1H2QPU4_9RHOB</name>
<gene>
    <name evidence="6" type="ORF">SAMN04488238_10172</name>
</gene>
<feature type="domain" description="HTH lysR-type" evidence="5">
    <location>
        <begin position="30"/>
        <end position="87"/>
    </location>
</feature>
<reference evidence="6 7" key="1">
    <citation type="submission" date="2016-10" db="EMBL/GenBank/DDBJ databases">
        <authorList>
            <person name="de Groot N.N."/>
        </authorList>
    </citation>
    <scope>NUCLEOTIDE SEQUENCE [LARGE SCALE GENOMIC DNA]</scope>
    <source>
        <strain evidence="6 7">CGMCC 1.8894</strain>
    </source>
</reference>
<protein>
    <submittedName>
        <fullName evidence="6">LysR family transcriptional regulator, pca operon transcriptional activator</fullName>
    </submittedName>
</protein>
<dbReference type="PANTHER" id="PTHR30419:SF8">
    <property type="entry name" value="NITROGEN ASSIMILATION TRANSCRIPTIONAL ACTIVATOR-RELATED"/>
    <property type="match status" value="1"/>
</dbReference>
<dbReference type="Pfam" id="PF03466">
    <property type="entry name" value="LysR_substrate"/>
    <property type="match status" value="1"/>
</dbReference>
<dbReference type="InterPro" id="IPR000847">
    <property type="entry name" value="LysR_HTH_N"/>
</dbReference>
<evidence type="ECO:0000313" key="6">
    <source>
        <dbReference type="EMBL" id="SDW09207.1"/>
    </source>
</evidence>
<proteinExistence type="inferred from homology"/>
<dbReference type="Proteomes" id="UP000198539">
    <property type="component" value="Unassembled WGS sequence"/>
</dbReference>
<organism evidence="6 7">
    <name type="scientific">Roseicitreum antarcticum</name>
    <dbReference type="NCBI Taxonomy" id="564137"/>
    <lineage>
        <taxon>Bacteria</taxon>
        <taxon>Pseudomonadati</taxon>
        <taxon>Pseudomonadota</taxon>
        <taxon>Alphaproteobacteria</taxon>
        <taxon>Rhodobacterales</taxon>
        <taxon>Paracoccaceae</taxon>
        <taxon>Roseicitreum</taxon>
    </lineage>
</organism>
<dbReference type="PRINTS" id="PR00039">
    <property type="entry name" value="HTHLYSR"/>
</dbReference>
<dbReference type="GO" id="GO:0005829">
    <property type="term" value="C:cytosol"/>
    <property type="evidence" value="ECO:0007669"/>
    <property type="project" value="TreeGrafter"/>
</dbReference>
<sequence length="329" mass="34574">MENAILGEVHNQMGIDGAGGNAHAGLHPGVKLRHIRAFLDIAAFGSITGAAQAQGVTQPALSRTLAELEALLATPLFRRDGRKLALTEAGALFRHHASLGVQAFEAAANALHPGRAEAVIRAGVLPTAATQLFPHVALRFHALRPDSTLAIITGPHSHLMQLLRRGRIDLMLGRMPDAGEMQDMSFEHLYDDDIVLVARAGHPAQAAGLSLAATLRRYPVILPPHGAIIRRPVEALLAAHDLSALRPAFETVALTVGCGIVVQSDAVWFISRGVVSGDLALGRMQVLATDAAYLSGAVGLTTRPGPAAASGVDLIRQITLEIVAAGLHR</sequence>
<dbReference type="InterPro" id="IPR005119">
    <property type="entry name" value="LysR_subst-bd"/>
</dbReference>
<keyword evidence="7" id="KW-1185">Reference proteome</keyword>
<dbReference type="PROSITE" id="PS50931">
    <property type="entry name" value="HTH_LYSR"/>
    <property type="match status" value="1"/>
</dbReference>
<dbReference type="InterPro" id="IPR036390">
    <property type="entry name" value="WH_DNA-bd_sf"/>
</dbReference>
<evidence type="ECO:0000259" key="5">
    <source>
        <dbReference type="PROSITE" id="PS50931"/>
    </source>
</evidence>
<dbReference type="Gene3D" id="1.10.10.10">
    <property type="entry name" value="Winged helix-like DNA-binding domain superfamily/Winged helix DNA-binding domain"/>
    <property type="match status" value="1"/>
</dbReference>
<dbReference type="STRING" id="564137.SAMN04488238_10172"/>
<dbReference type="PANTHER" id="PTHR30419">
    <property type="entry name" value="HTH-TYPE TRANSCRIPTIONAL REGULATOR YBHD"/>
    <property type="match status" value="1"/>
</dbReference>
<dbReference type="GO" id="GO:0003700">
    <property type="term" value="F:DNA-binding transcription factor activity"/>
    <property type="evidence" value="ECO:0007669"/>
    <property type="project" value="InterPro"/>
</dbReference>
<evidence type="ECO:0000256" key="2">
    <source>
        <dbReference type="ARBA" id="ARBA00023015"/>
    </source>
</evidence>
<dbReference type="SUPFAM" id="SSF46785">
    <property type="entry name" value="Winged helix' DNA-binding domain"/>
    <property type="match status" value="1"/>
</dbReference>
<evidence type="ECO:0000313" key="7">
    <source>
        <dbReference type="Proteomes" id="UP000198539"/>
    </source>
</evidence>
<dbReference type="Gene3D" id="3.40.190.10">
    <property type="entry name" value="Periplasmic binding protein-like II"/>
    <property type="match status" value="2"/>
</dbReference>
<dbReference type="SUPFAM" id="SSF53850">
    <property type="entry name" value="Periplasmic binding protein-like II"/>
    <property type="match status" value="1"/>
</dbReference>
<dbReference type="GO" id="GO:0003677">
    <property type="term" value="F:DNA binding"/>
    <property type="evidence" value="ECO:0007669"/>
    <property type="project" value="UniProtKB-KW"/>
</dbReference>
<dbReference type="InterPro" id="IPR050950">
    <property type="entry name" value="HTH-type_LysR_regulators"/>
</dbReference>
<dbReference type="Pfam" id="PF00126">
    <property type="entry name" value="HTH_1"/>
    <property type="match status" value="1"/>
</dbReference>
<evidence type="ECO:0000256" key="1">
    <source>
        <dbReference type="ARBA" id="ARBA00009437"/>
    </source>
</evidence>
<keyword evidence="3" id="KW-0238">DNA-binding</keyword>
<keyword evidence="2" id="KW-0805">Transcription regulation</keyword>
<comment type="similarity">
    <text evidence="1">Belongs to the LysR transcriptional regulatory family.</text>
</comment>
<dbReference type="EMBL" id="FNOM01000001">
    <property type="protein sequence ID" value="SDW09207.1"/>
    <property type="molecule type" value="Genomic_DNA"/>
</dbReference>